<organism evidence="6 7">
    <name type="scientific">Triplophysa rosa</name>
    <name type="common">Cave loach</name>
    <dbReference type="NCBI Taxonomy" id="992332"/>
    <lineage>
        <taxon>Eukaryota</taxon>
        <taxon>Metazoa</taxon>
        <taxon>Chordata</taxon>
        <taxon>Craniata</taxon>
        <taxon>Vertebrata</taxon>
        <taxon>Euteleostomi</taxon>
        <taxon>Actinopterygii</taxon>
        <taxon>Neopterygii</taxon>
        <taxon>Teleostei</taxon>
        <taxon>Ostariophysi</taxon>
        <taxon>Cypriniformes</taxon>
        <taxon>Nemacheilidae</taxon>
        <taxon>Triplophysa</taxon>
    </lineage>
</organism>
<evidence type="ECO:0000256" key="3">
    <source>
        <dbReference type="ARBA" id="ARBA00022741"/>
    </source>
</evidence>
<dbReference type="SMART" id="SM00369">
    <property type="entry name" value="LRR_TYP"/>
    <property type="match status" value="4"/>
</dbReference>
<dbReference type="PANTHER" id="PTHR48051">
    <property type="match status" value="1"/>
</dbReference>
<dbReference type="InterPro" id="IPR027417">
    <property type="entry name" value="P-loop_NTPase"/>
</dbReference>
<evidence type="ECO:0000256" key="4">
    <source>
        <dbReference type="SAM" id="Coils"/>
    </source>
</evidence>
<dbReference type="Gene3D" id="3.30.70.1390">
    <property type="entry name" value="ROC domain from the Parkinson's disease-associated leucine-rich repeat kinase 2"/>
    <property type="match status" value="1"/>
</dbReference>
<dbReference type="GO" id="GO:0005737">
    <property type="term" value="C:cytoplasm"/>
    <property type="evidence" value="ECO:0007669"/>
    <property type="project" value="TreeGrafter"/>
</dbReference>
<dbReference type="Pfam" id="PF08477">
    <property type="entry name" value="Roc"/>
    <property type="match status" value="1"/>
</dbReference>
<evidence type="ECO:0000256" key="2">
    <source>
        <dbReference type="ARBA" id="ARBA00022737"/>
    </source>
</evidence>
<dbReference type="InterPro" id="IPR003591">
    <property type="entry name" value="Leu-rich_rpt_typical-subtyp"/>
</dbReference>
<keyword evidence="4" id="KW-0175">Coiled coil</keyword>
<dbReference type="Gene3D" id="3.40.50.300">
    <property type="entry name" value="P-loop containing nucleotide triphosphate hydrolases"/>
    <property type="match status" value="1"/>
</dbReference>
<dbReference type="Gene3D" id="3.80.10.10">
    <property type="entry name" value="Ribonuclease Inhibitor"/>
    <property type="match status" value="1"/>
</dbReference>
<keyword evidence="3" id="KW-0547">Nucleotide-binding</keyword>
<dbReference type="PRINTS" id="PR00449">
    <property type="entry name" value="RASTRNSFRMNG"/>
</dbReference>
<dbReference type="PROSITE" id="PS51424">
    <property type="entry name" value="ROC"/>
    <property type="match status" value="1"/>
</dbReference>
<proteinExistence type="predicted"/>
<keyword evidence="2" id="KW-0677">Repeat</keyword>
<gene>
    <name evidence="6" type="ORF">IRJ41_024070</name>
</gene>
<feature type="domain" description="Roc" evidence="5">
    <location>
        <begin position="207"/>
        <end position="423"/>
    </location>
</feature>
<evidence type="ECO:0000256" key="1">
    <source>
        <dbReference type="ARBA" id="ARBA00022614"/>
    </source>
</evidence>
<accession>A0A9W8CBQ0</accession>
<dbReference type="SUPFAM" id="SSF52540">
    <property type="entry name" value="P-loop containing nucleoside triphosphate hydrolases"/>
    <property type="match status" value="1"/>
</dbReference>
<dbReference type="AlphaFoldDB" id="A0A9W8CBQ0"/>
<dbReference type="Gene3D" id="1.10.10.10">
    <property type="entry name" value="Winged helix-like DNA-binding domain superfamily/Winged helix DNA-binding domain"/>
    <property type="match status" value="1"/>
</dbReference>
<dbReference type="InterPro" id="IPR001611">
    <property type="entry name" value="Leu-rich_rpt"/>
</dbReference>
<dbReference type="EMBL" id="JAFHDT010000001">
    <property type="protein sequence ID" value="KAI7814811.1"/>
    <property type="molecule type" value="Genomic_DNA"/>
</dbReference>
<dbReference type="InterPro" id="IPR025875">
    <property type="entry name" value="Leu-rich_rpt_4"/>
</dbReference>
<evidence type="ECO:0000259" key="5">
    <source>
        <dbReference type="PROSITE" id="PS51424"/>
    </source>
</evidence>
<evidence type="ECO:0000313" key="6">
    <source>
        <dbReference type="EMBL" id="KAI7814811.1"/>
    </source>
</evidence>
<feature type="coiled-coil region" evidence="4">
    <location>
        <begin position="337"/>
        <end position="364"/>
    </location>
</feature>
<dbReference type="Pfam" id="PF12799">
    <property type="entry name" value="LRR_4"/>
    <property type="match status" value="1"/>
</dbReference>
<dbReference type="SUPFAM" id="SSF52058">
    <property type="entry name" value="L domain-like"/>
    <property type="match status" value="1"/>
</dbReference>
<reference evidence="6" key="1">
    <citation type="submission" date="2021-02" db="EMBL/GenBank/DDBJ databases">
        <title>Comparative genomics reveals that relaxation of natural selection precedes convergent phenotypic evolution of cavefish.</title>
        <authorList>
            <person name="Peng Z."/>
        </authorList>
    </citation>
    <scope>NUCLEOTIDE SEQUENCE</scope>
    <source>
        <tissue evidence="6">Muscle</tissue>
    </source>
</reference>
<dbReference type="Pfam" id="PF13855">
    <property type="entry name" value="LRR_8"/>
    <property type="match status" value="1"/>
</dbReference>
<dbReference type="InterPro" id="IPR032675">
    <property type="entry name" value="LRR_dom_sf"/>
</dbReference>
<name>A0A9W8CBQ0_TRIRA</name>
<keyword evidence="7" id="KW-1185">Reference proteome</keyword>
<evidence type="ECO:0000313" key="7">
    <source>
        <dbReference type="Proteomes" id="UP001059041"/>
    </source>
</evidence>
<protein>
    <submittedName>
        <fullName evidence="6">Malignant fibrous histiocytoma-amplified sequence 1-like</fullName>
    </submittedName>
</protein>
<dbReference type="GO" id="GO:0009966">
    <property type="term" value="P:regulation of signal transduction"/>
    <property type="evidence" value="ECO:0007669"/>
    <property type="project" value="UniProtKB-ARBA"/>
</dbReference>
<comment type="caution">
    <text evidence="6">The sequence shown here is derived from an EMBL/GenBank/DDBJ whole genome shotgun (WGS) entry which is preliminary data.</text>
</comment>
<dbReference type="PANTHER" id="PTHR48051:SF55">
    <property type="entry name" value="MALIGNANT FIBROUS HISTIOCYTOMA-AMPLIFIED SEQUENCE 1 HOMOLOG"/>
    <property type="match status" value="1"/>
</dbReference>
<dbReference type="InterPro" id="IPR050216">
    <property type="entry name" value="LRR_domain-containing"/>
</dbReference>
<dbReference type="InterPro" id="IPR036388">
    <property type="entry name" value="WH-like_DNA-bd_sf"/>
</dbReference>
<dbReference type="OrthoDB" id="40118at2759"/>
<keyword evidence="1" id="KW-0433">Leucine-rich repeat</keyword>
<dbReference type="SMART" id="SM00364">
    <property type="entry name" value="LRR_BAC"/>
    <property type="match status" value="5"/>
</dbReference>
<dbReference type="Proteomes" id="UP001059041">
    <property type="component" value="Linkage Group LG1"/>
</dbReference>
<sequence>MPSVNGTRNGKNEEDFAGKKLRTLPTELLQRGQDVDKVDLQRNRLKHVAGISQLSNLTELNLSRNEITDFPSEIKDLHQLVRLYLSQNNLKTIPEDVFPFLEKLQFLKLSTNRIGKLPEDIIKCQNLSYLNLSNNCLTDLEPLVGLPHIKELYAERNQLAELPYSLFQTKSLTQFKVNGNPLKKPPEEVCAGGLKDIQNYFSMLESNSPSVHSVKTMFLGTSMAGKSTLCRSLKQACPVSVAEDDRTVGIEISEVESDGVRFYFWDFAGQEEYYNTHHVFITAEAFVILTIDLSSYQTENPQSFDEKVGFWIRNIHLKIPGSVVLLVGTHVDQCTDENEVKEKKKEIEENVEKMLQTHKSHLDQQRRNLQNKDNPSLYSDQINQIKRLTEYKLKVLDLVAIDCTKPQDICRLHDHIKHTVLNKDTFPNIEQTLPKCYHEVEADIQELLRNGDISEHGIVTQDDLLRELKNRHDTLNHDKLKLILQYLHRIGVIMWYKEIPALKNSLFVKPSFLITLFKTIVRHDLDKELAAISPAMLKLENALQKYKERWIRDYKDRATLSNMAIRILMRTELLNLGITDQELLKEVVGSKTTEGHVLSLLKHFDVCLTSKPSCPLNPHANEFVPKKTWKPSNSIVYEPDACLFPSNLPDNTQVEKMWGQDSTEDINIHVYFLPEIPHGFFHRFVIRICSWYSAYWMGKDQCLICCGSKRFLLREHCDEDHFIEIRCKDSDIKTSAEIQKAWEAIRLIMDRLDNLTMQWQGLCQIVHSPCRDPGCSDYFEWNDWKEWLDESGTNEFSVGLEEKYVCRNGHQRRTELLFPRAPDVADT</sequence>
<dbReference type="GO" id="GO:0000166">
    <property type="term" value="F:nucleotide binding"/>
    <property type="evidence" value="ECO:0007669"/>
    <property type="project" value="UniProtKB-KW"/>
</dbReference>
<dbReference type="InterPro" id="IPR020859">
    <property type="entry name" value="ROC"/>
</dbReference>
<dbReference type="PROSITE" id="PS51450">
    <property type="entry name" value="LRR"/>
    <property type="match status" value="2"/>
</dbReference>